<keyword evidence="4" id="KW-1185">Reference proteome</keyword>
<evidence type="ECO:0008006" key="5">
    <source>
        <dbReference type="Google" id="ProtNLM"/>
    </source>
</evidence>
<dbReference type="OrthoDB" id="5874371at2"/>
<feature type="compositionally biased region" description="Polar residues" evidence="1">
    <location>
        <begin position="1"/>
        <end position="26"/>
    </location>
</feature>
<keyword evidence="2" id="KW-1133">Transmembrane helix</keyword>
<dbReference type="STRING" id="50718.SU60_12150"/>
<organism evidence="3 4">
    <name type="scientific">Vibrio mytili</name>
    <dbReference type="NCBI Taxonomy" id="50718"/>
    <lineage>
        <taxon>Bacteria</taxon>
        <taxon>Pseudomonadati</taxon>
        <taxon>Pseudomonadota</taxon>
        <taxon>Gammaproteobacteria</taxon>
        <taxon>Vibrionales</taxon>
        <taxon>Vibrionaceae</taxon>
        <taxon>Vibrio</taxon>
    </lineage>
</organism>
<proteinExistence type="predicted"/>
<dbReference type="Proteomes" id="UP000031977">
    <property type="component" value="Unassembled WGS sequence"/>
</dbReference>
<accession>A0A0C3I6L1</accession>
<dbReference type="EMBL" id="JXOK01000046">
    <property type="protein sequence ID" value="KIN10660.1"/>
    <property type="molecule type" value="Genomic_DNA"/>
</dbReference>
<feature type="transmembrane region" description="Helical" evidence="2">
    <location>
        <begin position="119"/>
        <end position="140"/>
    </location>
</feature>
<evidence type="ECO:0000313" key="4">
    <source>
        <dbReference type="Proteomes" id="UP000031977"/>
    </source>
</evidence>
<evidence type="ECO:0000256" key="2">
    <source>
        <dbReference type="SAM" id="Phobius"/>
    </source>
</evidence>
<dbReference type="RefSeq" id="WP_041155731.1">
    <property type="nucleotide sequence ID" value="NZ_CBCRVP010000024.1"/>
</dbReference>
<feature type="transmembrane region" description="Helical" evidence="2">
    <location>
        <begin position="86"/>
        <end position="113"/>
    </location>
</feature>
<sequence>MSNSGPVPHQQQSDPRQDTQPGSTTGDCGRDPNGAEEQDIQQTINGLNSIFSQLDTLTQSLKAWSGSTLELFLLEVKVNASAVQQLLLSAVIFTLLSVLFVFSLCLASGVVAYQLTLNVYIAVLVFITSLALALFALAWWQKRLVGFLGFKNTTEQLQEGWDALAKKAQSSRED</sequence>
<name>A0A0C3I6L1_9VIBR</name>
<dbReference type="AlphaFoldDB" id="A0A0C3I6L1"/>
<comment type="caution">
    <text evidence="3">The sequence shown here is derived from an EMBL/GenBank/DDBJ whole genome shotgun (WGS) entry which is preliminary data.</text>
</comment>
<evidence type="ECO:0000313" key="3">
    <source>
        <dbReference type="EMBL" id="KIN10660.1"/>
    </source>
</evidence>
<feature type="region of interest" description="Disordered" evidence="1">
    <location>
        <begin position="1"/>
        <end position="36"/>
    </location>
</feature>
<keyword evidence="2" id="KW-0812">Transmembrane</keyword>
<gene>
    <name evidence="3" type="ORF">SU60_12150</name>
</gene>
<evidence type="ECO:0000256" key="1">
    <source>
        <dbReference type="SAM" id="MobiDB-lite"/>
    </source>
</evidence>
<protein>
    <recommendedName>
        <fullName evidence="5">Phage holin family protein</fullName>
    </recommendedName>
</protein>
<keyword evidence="2" id="KW-0472">Membrane</keyword>
<reference evidence="3 4" key="1">
    <citation type="submission" date="2015-01" db="EMBL/GenBank/DDBJ databases">
        <title>Draft genome of Vibrio mytili type strain CAIM 528.</title>
        <authorList>
            <person name="Gonzalez-Castillo A."/>
            <person name="Gomez-Gil B."/>
            <person name="Enciso-Ibarra J."/>
        </authorList>
    </citation>
    <scope>NUCLEOTIDE SEQUENCE [LARGE SCALE GENOMIC DNA]</scope>
    <source>
        <strain evidence="3 4">CAIM 528</strain>
    </source>
</reference>